<feature type="transmembrane region" description="Helical" evidence="6">
    <location>
        <begin position="48"/>
        <end position="67"/>
    </location>
</feature>
<dbReference type="GO" id="GO:0005886">
    <property type="term" value="C:plasma membrane"/>
    <property type="evidence" value="ECO:0007669"/>
    <property type="project" value="UniProtKB-SubCell"/>
</dbReference>
<evidence type="ECO:0000256" key="3">
    <source>
        <dbReference type="ARBA" id="ARBA00022692"/>
    </source>
</evidence>
<dbReference type="GeneID" id="96283361"/>
<evidence type="ECO:0000313" key="9">
    <source>
        <dbReference type="Proteomes" id="UP000431826"/>
    </source>
</evidence>
<reference evidence="8 9" key="1">
    <citation type="submission" date="2019-12" db="EMBL/GenBank/DDBJ databases">
        <title>Whole genome shotgun sequence of Streptomyces tubercidicus NBRC 13090.</title>
        <authorList>
            <person name="Ichikawa N."/>
            <person name="Kimura A."/>
            <person name="Kitahashi Y."/>
            <person name="Komaki H."/>
            <person name="Tamura T."/>
        </authorList>
    </citation>
    <scope>NUCLEOTIDE SEQUENCE [LARGE SCALE GENOMIC DNA]</scope>
    <source>
        <strain evidence="8 9">NBRC 13090</strain>
    </source>
</reference>
<evidence type="ECO:0000256" key="2">
    <source>
        <dbReference type="ARBA" id="ARBA00022475"/>
    </source>
</evidence>
<keyword evidence="9" id="KW-1185">Reference proteome</keyword>
<proteinExistence type="predicted"/>
<dbReference type="EMBL" id="BLIR01000001">
    <property type="protein sequence ID" value="GFE37554.1"/>
    <property type="molecule type" value="Genomic_DNA"/>
</dbReference>
<gene>
    <name evidence="8" type="ORF">Stube_22270</name>
</gene>
<keyword evidence="5 6" id="KW-0472">Membrane</keyword>
<keyword evidence="2" id="KW-1003">Cell membrane</keyword>
<keyword evidence="4 6" id="KW-1133">Transmembrane helix</keyword>
<comment type="subcellular location">
    <subcellularLocation>
        <location evidence="1">Cell membrane</location>
        <topology evidence="1">Multi-pass membrane protein</topology>
    </subcellularLocation>
</comment>
<evidence type="ECO:0000256" key="1">
    <source>
        <dbReference type="ARBA" id="ARBA00004651"/>
    </source>
</evidence>
<comment type="caution">
    <text evidence="8">The sequence shown here is derived from an EMBL/GenBank/DDBJ whole genome shotgun (WGS) entry which is preliminary data.</text>
</comment>
<protein>
    <recommendedName>
        <fullName evidence="7">ABC3 transporter permease C-terminal domain-containing protein</fullName>
    </recommendedName>
</protein>
<name>A0A640UQ75_9ACTN</name>
<evidence type="ECO:0000256" key="4">
    <source>
        <dbReference type="ARBA" id="ARBA00022989"/>
    </source>
</evidence>
<evidence type="ECO:0000259" key="7">
    <source>
        <dbReference type="Pfam" id="PF02687"/>
    </source>
</evidence>
<dbReference type="Pfam" id="PF02687">
    <property type="entry name" value="FtsX"/>
    <property type="match status" value="1"/>
</dbReference>
<dbReference type="Proteomes" id="UP000431826">
    <property type="component" value="Unassembled WGS sequence"/>
</dbReference>
<dbReference type="RefSeq" id="WP_246240387.1">
    <property type="nucleotide sequence ID" value="NZ_BLIR01000001.1"/>
</dbReference>
<sequence length="82" mass="8277">MIRLEAICVAAFGTLLGLAGGLFGAWKVSGLFNGAIPQYSYSLPWPTLALVVLLSLAVGAVAAALPARRVAALSPLRAVAAA</sequence>
<evidence type="ECO:0000256" key="6">
    <source>
        <dbReference type="SAM" id="Phobius"/>
    </source>
</evidence>
<dbReference type="InterPro" id="IPR003838">
    <property type="entry name" value="ABC3_permease_C"/>
</dbReference>
<evidence type="ECO:0000313" key="8">
    <source>
        <dbReference type="EMBL" id="GFE37554.1"/>
    </source>
</evidence>
<keyword evidence="3 6" id="KW-0812">Transmembrane</keyword>
<accession>A0A640UQ75</accession>
<feature type="domain" description="ABC3 transporter permease C-terminal" evidence="7">
    <location>
        <begin position="3"/>
        <end position="75"/>
    </location>
</feature>
<dbReference type="AlphaFoldDB" id="A0A640UQ75"/>
<evidence type="ECO:0000256" key="5">
    <source>
        <dbReference type="ARBA" id="ARBA00023136"/>
    </source>
</evidence>
<organism evidence="8 9">
    <name type="scientific">Streptomyces tubercidicus</name>
    <dbReference type="NCBI Taxonomy" id="47759"/>
    <lineage>
        <taxon>Bacteria</taxon>
        <taxon>Bacillati</taxon>
        <taxon>Actinomycetota</taxon>
        <taxon>Actinomycetes</taxon>
        <taxon>Kitasatosporales</taxon>
        <taxon>Streptomycetaceae</taxon>
        <taxon>Streptomyces</taxon>
    </lineage>
</organism>